<evidence type="ECO:0000313" key="2">
    <source>
        <dbReference type="EMBL" id="CEQ42143.1"/>
    </source>
</evidence>
<dbReference type="PROSITE" id="PS50405">
    <property type="entry name" value="GST_CTER"/>
    <property type="match status" value="1"/>
</dbReference>
<dbReference type="PANTHER" id="PTHR43968:SF6">
    <property type="entry name" value="GLUTATHIONE S-TRANSFERASE OMEGA"/>
    <property type="match status" value="1"/>
</dbReference>
<dbReference type="PANTHER" id="PTHR43968">
    <property type="match status" value="1"/>
</dbReference>
<dbReference type="Pfam" id="PF13409">
    <property type="entry name" value="GST_N_2"/>
    <property type="match status" value="1"/>
</dbReference>
<dbReference type="SFLD" id="SFLDS00019">
    <property type="entry name" value="Glutathione_Transferase_(cytos"/>
    <property type="match status" value="1"/>
</dbReference>
<dbReference type="SUPFAM" id="SSF52833">
    <property type="entry name" value="Thioredoxin-like"/>
    <property type="match status" value="1"/>
</dbReference>
<dbReference type="Gene3D" id="1.20.1050.10">
    <property type="match status" value="1"/>
</dbReference>
<protein>
    <submittedName>
        <fullName evidence="2">SPOSA6832_03929-mRNA-1:cds</fullName>
    </submittedName>
</protein>
<dbReference type="InterPro" id="IPR010987">
    <property type="entry name" value="Glutathione-S-Trfase_C-like"/>
</dbReference>
<dbReference type="SFLD" id="SFLDG00358">
    <property type="entry name" value="Main_(cytGST)"/>
    <property type="match status" value="1"/>
</dbReference>
<dbReference type="Proteomes" id="UP000243876">
    <property type="component" value="Unassembled WGS sequence"/>
</dbReference>
<dbReference type="InterPro" id="IPR050983">
    <property type="entry name" value="GST_Omega/HSP26"/>
</dbReference>
<accession>A0A0D6EQM7</accession>
<evidence type="ECO:0000259" key="1">
    <source>
        <dbReference type="PROSITE" id="PS50405"/>
    </source>
</evidence>
<dbReference type="OrthoDB" id="4951845at2759"/>
<dbReference type="Gene3D" id="3.40.30.10">
    <property type="entry name" value="Glutaredoxin"/>
    <property type="match status" value="1"/>
</dbReference>
<sequence>MPDKIDPPHATGAAAKTVEAHSEPHDLVFYAPFVQRVWIALEEKKLAYQYVEINPYLKEGHFLAINPKGLVPAIEYKGKLDASLGRCRVSIPAHEALPEGIAILAHQALYESLVLLEFLDDAFPGHSLRPADPHEAGVVRLASQQVSNVTIPAFYKYVQAQSADDQRASGAAFVKSLKDVYQQWFIPGATWARGSQFGHLDCVLAPWIARFGILERHRAFRSDDLGAEFKAYAARVLERPSVKATSSENDKYDSVYARYLTDTAESEVAKATRKGEWLK</sequence>
<dbReference type="CDD" id="cd00570">
    <property type="entry name" value="GST_N_family"/>
    <property type="match status" value="1"/>
</dbReference>
<dbReference type="InterPro" id="IPR004045">
    <property type="entry name" value="Glutathione_S-Trfase_N"/>
</dbReference>
<evidence type="ECO:0000313" key="3">
    <source>
        <dbReference type="Proteomes" id="UP000243876"/>
    </source>
</evidence>
<keyword evidence="3" id="KW-1185">Reference proteome</keyword>
<feature type="domain" description="GST C-terminal" evidence="1">
    <location>
        <begin position="132"/>
        <end position="263"/>
    </location>
</feature>
<name>A0A0D6EQM7_SPOSA</name>
<proteinExistence type="predicted"/>
<dbReference type="InterPro" id="IPR040079">
    <property type="entry name" value="Glutathione_S-Trfase"/>
</dbReference>
<dbReference type="InterPro" id="IPR036249">
    <property type="entry name" value="Thioredoxin-like_sf"/>
</dbReference>
<dbReference type="AlphaFoldDB" id="A0A0D6EQM7"/>
<dbReference type="GO" id="GO:0005737">
    <property type="term" value="C:cytoplasm"/>
    <property type="evidence" value="ECO:0007669"/>
    <property type="project" value="TreeGrafter"/>
</dbReference>
<reference evidence="3" key="1">
    <citation type="submission" date="2015-02" db="EMBL/GenBank/DDBJ databases">
        <authorList>
            <person name="Gon?alves P."/>
        </authorList>
    </citation>
    <scope>NUCLEOTIDE SEQUENCE [LARGE SCALE GENOMIC DNA]</scope>
</reference>
<dbReference type="InterPro" id="IPR036282">
    <property type="entry name" value="Glutathione-S-Trfase_C_sf"/>
</dbReference>
<dbReference type="EMBL" id="CENE01000021">
    <property type="protein sequence ID" value="CEQ42143.1"/>
    <property type="molecule type" value="Genomic_DNA"/>
</dbReference>
<dbReference type="SUPFAM" id="SSF47616">
    <property type="entry name" value="GST C-terminal domain-like"/>
    <property type="match status" value="1"/>
</dbReference>
<gene>
    <name evidence="2" type="primary">SPOSA6832_03929</name>
</gene>
<organism evidence="2 3">
    <name type="scientific">Sporidiobolus salmonicolor</name>
    <name type="common">Yeast-like fungus</name>
    <name type="synonym">Sporobolomyces salmonicolor</name>
    <dbReference type="NCBI Taxonomy" id="5005"/>
    <lineage>
        <taxon>Eukaryota</taxon>
        <taxon>Fungi</taxon>
        <taxon>Dikarya</taxon>
        <taxon>Basidiomycota</taxon>
        <taxon>Pucciniomycotina</taxon>
        <taxon>Microbotryomycetes</taxon>
        <taxon>Sporidiobolales</taxon>
        <taxon>Sporidiobolaceae</taxon>
        <taxon>Sporobolomyces</taxon>
    </lineage>
</organism>